<dbReference type="InterPro" id="IPR037914">
    <property type="entry name" value="SpoVT-AbrB_sf"/>
</dbReference>
<dbReference type="PROSITE" id="PS51740">
    <property type="entry name" value="SPOVT_ABRB"/>
    <property type="match status" value="1"/>
</dbReference>
<dbReference type="Pfam" id="PF04014">
    <property type="entry name" value="MazE_antitoxin"/>
    <property type="match status" value="1"/>
</dbReference>
<organism evidence="3 4">
    <name type="scientific">Limosilactobacillus mucosae</name>
    <name type="common">Lactobacillus mucosae</name>
    <dbReference type="NCBI Taxonomy" id="97478"/>
    <lineage>
        <taxon>Bacteria</taxon>
        <taxon>Bacillati</taxon>
        <taxon>Bacillota</taxon>
        <taxon>Bacilli</taxon>
        <taxon>Lactobacillales</taxon>
        <taxon>Lactobacillaceae</taxon>
        <taxon>Limosilactobacillus</taxon>
    </lineage>
</organism>
<evidence type="ECO:0000313" key="3">
    <source>
        <dbReference type="EMBL" id="KGL66712.1"/>
    </source>
</evidence>
<evidence type="ECO:0000256" key="1">
    <source>
        <dbReference type="PROSITE-ProRule" id="PRU01076"/>
    </source>
</evidence>
<sequence length="89" mass="10052">MEECIVKQTLKLGKWGNSNAIRLPKALLDKVGIAPSDKEVEVIVASESLVIKPKKEKSRLEQMFNEYDTNKPYPFEIVDKGDPIGHELI</sequence>
<dbReference type="GO" id="GO:0003677">
    <property type="term" value="F:DNA binding"/>
    <property type="evidence" value="ECO:0007669"/>
    <property type="project" value="UniProtKB-UniRule"/>
</dbReference>
<dbReference type="AlphaFoldDB" id="A0A099YBB8"/>
<dbReference type="EMBL" id="JROC01000033">
    <property type="protein sequence ID" value="KGL66712.1"/>
    <property type="molecule type" value="Genomic_DNA"/>
</dbReference>
<dbReference type="Proteomes" id="UP000030001">
    <property type="component" value="Unassembled WGS sequence"/>
</dbReference>
<dbReference type="InterPro" id="IPR039052">
    <property type="entry name" value="Antitox_PemI-like"/>
</dbReference>
<dbReference type="InterPro" id="IPR007159">
    <property type="entry name" value="SpoVT-AbrB_dom"/>
</dbReference>
<reference evidence="3 4" key="1">
    <citation type="submission" date="2014-09" db="EMBL/GenBank/DDBJ databases">
        <title>Lactobacillus mucosae CRL573 Genome Sequencing.</title>
        <authorList>
            <person name="Bleckwedel J."/>
            <person name="Teran L.C."/>
            <person name="Bonacina J."/>
            <person name="Saavedra L."/>
            <person name="Mozzi F.B."/>
            <person name="Raya R.R."/>
        </authorList>
    </citation>
    <scope>NUCLEOTIDE SEQUENCE [LARGE SCALE GENOMIC DNA]</scope>
    <source>
        <strain evidence="3 4">CRL573</strain>
    </source>
</reference>
<proteinExistence type="predicted"/>
<keyword evidence="1" id="KW-0238">DNA-binding</keyword>
<dbReference type="SUPFAM" id="SSF89447">
    <property type="entry name" value="AbrB/MazE/MraZ-like"/>
    <property type="match status" value="1"/>
</dbReference>
<dbReference type="Gene3D" id="2.10.260.10">
    <property type="match status" value="1"/>
</dbReference>
<protein>
    <recommendedName>
        <fullName evidence="2">SpoVT-AbrB domain-containing protein</fullName>
    </recommendedName>
</protein>
<feature type="domain" description="SpoVT-AbrB" evidence="2">
    <location>
        <begin position="10"/>
        <end position="56"/>
    </location>
</feature>
<dbReference type="PANTHER" id="PTHR40516:SF1">
    <property type="entry name" value="ANTITOXIN CHPS-RELATED"/>
    <property type="match status" value="1"/>
</dbReference>
<dbReference type="PANTHER" id="PTHR40516">
    <property type="entry name" value="ANTITOXIN CHPS-RELATED"/>
    <property type="match status" value="1"/>
</dbReference>
<dbReference type="SMART" id="SM00966">
    <property type="entry name" value="SpoVT_AbrB"/>
    <property type="match status" value="1"/>
</dbReference>
<accession>A0A099YBB8</accession>
<name>A0A099YBB8_LIMMU</name>
<dbReference type="GO" id="GO:0097351">
    <property type="term" value="F:toxin sequestering activity"/>
    <property type="evidence" value="ECO:0007669"/>
    <property type="project" value="InterPro"/>
</dbReference>
<evidence type="ECO:0000313" key="4">
    <source>
        <dbReference type="Proteomes" id="UP000030001"/>
    </source>
</evidence>
<comment type="caution">
    <text evidence="3">The sequence shown here is derived from an EMBL/GenBank/DDBJ whole genome shotgun (WGS) entry which is preliminary data.</text>
</comment>
<evidence type="ECO:0000259" key="2">
    <source>
        <dbReference type="PROSITE" id="PS51740"/>
    </source>
</evidence>
<gene>
    <name evidence="3" type="ORF">LX03_06450</name>
</gene>